<dbReference type="Pfam" id="PF03168">
    <property type="entry name" value="LEA_2"/>
    <property type="match status" value="1"/>
</dbReference>
<protein>
    <recommendedName>
        <fullName evidence="7">Late embryogenesis abundant protein LEA-2 subgroup domain-containing protein</fullName>
    </recommendedName>
</protein>
<evidence type="ECO:0000256" key="2">
    <source>
        <dbReference type="ARBA" id="ARBA00022692"/>
    </source>
</evidence>
<evidence type="ECO:0000256" key="4">
    <source>
        <dbReference type="ARBA" id="ARBA00023136"/>
    </source>
</evidence>
<feature type="region of interest" description="Disordered" evidence="5">
    <location>
        <begin position="1"/>
        <end position="23"/>
    </location>
</feature>
<dbReference type="PANTHER" id="PTHR31234">
    <property type="entry name" value="LATE EMBRYOGENESIS ABUNDANT (LEA) HYDROXYPROLINE-RICH GLYCOPROTEIN FAMILY"/>
    <property type="match status" value="1"/>
</dbReference>
<evidence type="ECO:0000313" key="9">
    <source>
        <dbReference type="Proteomes" id="UP001141806"/>
    </source>
</evidence>
<dbReference type="OrthoDB" id="1849707at2759"/>
<feature type="transmembrane region" description="Helical" evidence="6">
    <location>
        <begin position="86"/>
        <end position="116"/>
    </location>
</feature>
<reference evidence="8" key="1">
    <citation type="journal article" date="2023" name="Plant J.">
        <title>The genome of the king protea, Protea cynaroides.</title>
        <authorList>
            <person name="Chang J."/>
            <person name="Duong T.A."/>
            <person name="Schoeman C."/>
            <person name="Ma X."/>
            <person name="Roodt D."/>
            <person name="Barker N."/>
            <person name="Li Z."/>
            <person name="Van de Peer Y."/>
            <person name="Mizrachi E."/>
        </authorList>
    </citation>
    <scope>NUCLEOTIDE SEQUENCE</scope>
    <source>
        <tissue evidence="8">Young leaves</tissue>
    </source>
</reference>
<dbReference type="GO" id="GO:0098542">
    <property type="term" value="P:defense response to other organism"/>
    <property type="evidence" value="ECO:0007669"/>
    <property type="project" value="InterPro"/>
</dbReference>
<comment type="subcellular location">
    <subcellularLocation>
        <location evidence="1">Membrane</location>
        <topology evidence="1">Single-pass membrane protein</topology>
    </subcellularLocation>
</comment>
<dbReference type="PANTHER" id="PTHR31234:SF72">
    <property type="entry name" value="NDR1_HIN1-LIKE PROTEIN 6"/>
    <property type="match status" value="1"/>
</dbReference>
<accession>A0A9Q0KW46</accession>
<dbReference type="InterPro" id="IPR004864">
    <property type="entry name" value="LEA_2"/>
</dbReference>
<evidence type="ECO:0000256" key="6">
    <source>
        <dbReference type="SAM" id="Phobius"/>
    </source>
</evidence>
<feature type="domain" description="Late embryogenesis abundant protein LEA-2 subgroup" evidence="7">
    <location>
        <begin position="151"/>
        <end position="253"/>
    </location>
</feature>
<keyword evidence="9" id="KW-1185">Reference proteome</keyword>
<comment type="caution">
    <text evidence="8">The sequence shown here is derived from an EMBL/GenBank/DDBJ whole genome shotgun (WGS) entry which is preliminary data.</text>
</comment>
<keyword evidence="4 6" id="KW-0472">Membrane</keyword>
<evidence type="ECO:0000256" key="5">
    <source>
        <dbReference type="SAM" id="MobiDB-lite"/>
    </source>
</evidence>
<dbReference type="InterPro" id="IPR044839">
    <property type="entry name" value="NDR1-like"/>
</dbReference>
<dbReference type="EMBL" id="JAMYWD010000002">
    <property type="protein sequence ID" value="KAJ4977792.1"/>
    <property type="molecule type" value="Genomic_DNA"/>
</dbReference>
<evidence type="ECO:0000256" key="1">
    <source>
        <dbReference type="ARBA" id="ARBA00004167"/>
    </source>
</evidence>
<dbReference type="AlphaFoldDB" id="A0A9Q0KW46"/>
<evidence type="ECO:0000313" key="8">
    <source>
        <dbReference type="EMBL" id="KAJ4977792.1"/>
    </source>
</evidence>
<evidence type="ECO:0000259" key="7">
    <source>
        <dbReference type="Pfam" id="PF03168"/>
    </source>
</evidence>
<dbReference type="GO" id="GO:0005886">
    <property type="term" value="C:plasma membrane"/>
    <property type="evidence" value="ECO:0007669"/>
    <property type="project" value="TreeGrafter"/>
</dbReference>
<organism evidence="8 9">
    <name type="scientific">Protea cynaroides</name>
    <dbReference type="NCBI Taxonomy" id="273540"/>
    <lineage>
        <taxon>Eukaryota</taxon>
        <taxon>Viridiplantae</taxon>
        <taxon>Streptophyta</taxon>
        <taxon>Embryophyta</taxon>
        <taxon>Tracheophyta</taxon>
        <taxon>Spermatophyta</taxon>
        <taxon>Magnoliopsida</taxon>
        <taxon>Proteales</taxon>
        <taxon>Proteaceae</taxon>
        <taxon>Protea</taxon>
    </lineage>
</organism>
<name>A0A9Q0KW46_9MAGN</name>
<keyword evidence="2 6" id="KW-0812">Transmembrane</keyword>
<gene>
    <name evidence="8" type="ORF">NE237_008572</name>
</gene>
<keyword evidence="3 6" id="KW-1133">Transmembrane helix</keyword>
<sequence>MADRIHPRHSGSVTDEENPNPNVNLETFSVEQETPVSDTRPMLEKPITPSGTYVVQVPKDQIYRFPSPENAARYERYSRGKPRRGCCCRCFCCCFSFIVTLIVLIGIAALVFYLVVKPKAPSYSVSSISIVGFNLNQLTSQTLTPEFDVYVSADNPNTKIGIYYEPSSSVEIYSSSNVKLSNGTVPVFYQPTQNVTVFEVIMKGTVPLTTALNSTLLQEQSAGKIPLELYCNVPVKLKIGSVSTWKITVKVTCNIVVNSLSTNSNIVSKSCSAKVNVF</sequence>
<proteinExistence type="predicted"/>
<evidence type="ECO:0000256" key="3">
    <source>
        <dbReference type="ARBA" id="ARBA00022989"/>
    </source>
</evidence>
<dbReference type="Proteomes" id="UP001141806">
    <property type="component" value="Unassembled WGS sequence"/>
</dbReference>